<reference evidence="3 4" key="2">
    <citation type="journal article" date="2021" name="J. Hered.">
        <title>Feather Gene Expression Elucidates the Developmental Basis of Plumage Iridescence in African Starlings.</title>
        <authorList>
            <person name="Rubenstein D.R."/>
            <person name="Corvelo A."/>
            <person name="MacManes M.D."/>
            <person name="Maia R."/>
            <person name="Narzisi G."/>
            <person name="Rousaki A."/>
            <person name="Vandenabeele P."/>
            <person name="Shawkey M.D."/>
            <person name="Solomon J."/>
        </authorList>
    </citation>
    <scope>NUCLEOTIDE SEQUENCE [LARGE SCALE GENOMIC DNA]</scope>
    <source>
        <strain evidence="3">SS15</strain>
    </source>
</reference>
<dbReference type="PANTHER" id="PTHR36878">
    <property type="entry name" value="SMALL INTEGRAL MEMBRANE PROTEIN 30"/>
    <property type="match status" value="1"/>
</dbReference>
<accession>A0A835NRN9</accession>
<dbReference type="InterPro" id="IPR031742">
    <property type="entry name" value="DUF4730"/>
</dbReference>
<keyword evidence="1" id="KW-0472">Membrane</keyword>
<dbReference type="Proteomes" id="UP000618051">
    <property type="component" value="Unassembled WGS sequence"/>
</dbReference>
<dbReference type="PANTHER" id="PTHR36878:SF1">
    <property type="entry name" value="SMALL INTEGRAL MEMBRANE PROTEIN 30"/>
    <property type="match status" value="1"/>
</dbReference>
<evidence type="ECO:0000256" key="1">
    <source>
        <dbReference type="SAM" id="Phobius"/>
    </source>
</evidence>
<evidence type="ECO:0000313" key="4">
    <source>
        <dbReference type="Proteomes" id="UP000618051"/>
    </source>
</evidence>
<gene>
    <name evidence="3" type="ORF">IHE44_0012399</name>
    <name evidence="2" type="ORF">IHE44_013815</name>
</gene>
<dbReference type="EMBL" id="JADDUC010000080">
    <property type="protein sequence ID" value="KAG0119726.1"/>
    <property type="molecule type" value="Genomic_DNA"/>
</dbReference>
<dbReference type="OrthoDB" id="8646386at2759"/>
<keyword evidence="1" id="KW-1133">Transmembrane helix</keyword>
<proteinExistence type="predicted"/>
<dbReference type="AlphaFoldDB" id="A0A835NRN9"/>
<organism evidence="2">
    <name type="scientific">Lamprotornis superbus</name>
    <dbReference type="NCBI Taxonomy" id="245042"/>
    <lineage>
        <taxon>Eukaryota</taxon>
        <taxon>Metazoa</taxon>
        <taxon>Chordata</taxon>
        <taxon>Craniata</taxon>
        <taxon>Vertebrata</taxon>
        <taxon>Euteleostomi</taxon>
        <taxon>Archelosauria</taxon>
        <taxon>Archosauria</taxon>
        <taxon>Dinosauria</taxon>
        <taxon>Saurischia</taxon>
        <taxon>Theropoda</taxon>
        <taxon>Coelurosauria</taxon>
        <taxon>Aves</taxon>
        <taxon>Neognathae</taxon>
        <taxon>Neoaves</taxon>
        <taxon>Telluraves</taxon>
        <taxon>Australaves</taxon>
        <taxon>Passeriformes</taxon>
        <taxon>Sturnidae</taxon>
        <taxon>Lamprotornis</taxon>
    </lineage>
</organism>
<keyword evidence="4" id="KW-1185">Reference proteome</keyword>
<feature type="transmembrane region" description="Helical" evidence="1">
    <location>
        <begin position="35"/>
        <end position="52"/>
    </location>
</feature>
<reference evidence="2" key="1">
    <citation type="submission" date="2020-10" db="EMBL/GenBank/DDBJ databases">
        <title>Feather gene expression reveals the developmental basis of iridescence in African starlings.</title>
        <authorList>
            <person name="Rubenstein D.R."/>
        </authorList>
    </citation>
    <scope>NUCLEOTIDE SEQUENCE</scope>
    <source>
        <strain evidence="2">SS15</strain>
        <tissue evidence="2">Liver</tissue>
    </source>
</reference>
<name>A0A835NRN9_9PASS</name>
<keyword evidence="1" id="KW-0812">Transmembrane</keyword>
<evidence type="ECO:0000313" key="2">
    <source>
        <dbReference type="EMBL" id="KAG0119726.1"/>
    </source>
</evidence>
<dbReference type="EMBL" id="JADDUC020000005">
    <property type="protein sequence ID" value="KAI1239284.1"/>
    <property type="molecule type" value="Genomic_DNA"/>
</dbReference>
<evidence type="ECO:0000313" key="3">
    <source>
        <dbReference type="EMBL" id="KAI1239284.1"/>
    </source>
</evidence>
<feature type="transmembrane region" description="Helical" evidence="1">
    <location>
        <begin position="58"/>
        <end position="77"/>
    </location>
</feature>
<reference evidence="3" key="3">
    <citation type="submission" date="2022-01" db="EMBL/GenBank/DDBJ databases">
        <authorList>
            <person name="Rubenstein D.R."/>
        </authorList>
    </citation>
    <scope>NUCLEOTIDE SEQUENCE</scope>
    <source>
        <strain evidence="3">SS15</strain>
        <tissue evidence="3">Liver</tissue>
    </source>
</reference>
<protein>
    <submittedName>
        <fullName evidence="2">Uncharacterized protein</fullName>
    </submittedName>
</protein>
<sequence>MNTSELPTVHHFLHLNSPWGQLVVRMPSTKNTSKLFLVLVSLLLVLPVVEALDAGDTIAFLLGLAVSVIGFCACLGFRAQSNGYGQVLLCYDITKLSQDVIHVLRRKKVFSFLFQIQLPKHQQVFWHRESEETGFSRNFIKLGSYSLDVLARGSFSSLGMQAQM</sequence>
<dbReference type="Pfam" id="PF15873">
    <property type="entry name" value="DUF4730"/>
    <property type="match status" value="1"/>
</dbReference>
<comment type="caution">
    <text evidence="2">The sequence shown here is derived from an EMBL/GenBank/DDBJ whole genome shotgun (WGS) entry which is preliminary data.</text>
</comment>